<evidence type="ECO:0000256" key="1">
    <source>
        <dbReference type="SAM" id="Phobius"/>
    </source>
</evidence>
<protein>
    <submittedName>
        <fullName evidence="2">Uncharacterized protein</fullName>
    </submittedName>
</protein>
<gene>
    <name evidence="2" type="ORF">GCM10011335_11210</name>
</gene>
<accession>A0A916XUH0</accession>
<comment type="caution">
    <text evidence="2">The sequence shown here is derived from an EMBL/GenBank/DDBJ whole genome shotgun (WGS) entry which is preliminary data.</text>
</comment>
<evidence type="ECO:0000313" key="3">
    <source>
        <dbReference type="Proteomes" id="UP000613160"/>
    </source>
</evidence>
<sequence>MKHVRTFPERLETMLIVGLVAGILLIAQRYNLMLYKAGLTILVVSTLLQIAVGNLRKDASAGRSLFFIAKVLVVIAAVFSLGIVLVPYFSQLGR</sequence>
<keyword evidence="1" id="KW-0472">Membrane</keyword>
<feature type="transmembrane region" description="Helical" evidence="1">
    <location>
        <begin position="37"/>
        <end position="55"/>
    </location>
</feature>
<keyword evidence="3" id="KW-1185">Reference proteome</keyword>
<feature type="transmembrane region" description="Helical" evidence="1">
    <location>
        <begin position="12"/>
        <end position="31"/>
    </location>
</feature>
<reference evidence="2" key="1">
    <citation type="journal article" date="2014" name="Int. J. Syst. Evol. Microbiol.">
        <title>Complete genome sequence of Corynebacterium casei LMG S-19264T (=DSM 44701T), isolated from a smear-ripened cheese.</title>
        <authorList>
            <consortium name="US DOE Joint Genome Institute (JGI-PGF)"/>
            <person name="Walter F."/>
            <person name="Albersmeier A."/>
            <person name="Kalinowski J."/>
            <person name="Ruckert C."/>
        </authorList>
    </citation>
    <scope>NUCLEOTIDE SEQUENCE</scope>
    <source>
        <strain evidence="2">CGMCC 1.15493</strain>
    </source>
</reference>
<proteinExistence type="predicted"/>
<dbReference type="RefSeq" id="WP_188849583.1">
    <property type="nucleotide sequence ID" value="NZ_BMJJ01000002.1"/>
</dbReference>
<keyword evidence="1" id="KW-1133">Transmembrane helix</keyword>
<evidence type="ECO:0000313" key="2">
    <source>
        <dbReference type="EMBL" id="GGD10051.1"/>
    </source>
</evidence>
<dbReference type="EMBL" id="BMJJ01000002">
    <property type="protein sequence ID" value="GGD10051.1"/>
    <property type="molecule type" value="Genomic_DNA"/>
</dbReference>
<feature type="transmembrane region" description="Helical" evidence="1">
    <location>
        <begin position="67"/>
        <end position="89"/>
    </location>
</feature>
<name>A0A916XUH0_9HYPH</name>
<keyword evidence="1" id="KW-0812">Transmembrane</keyword>
<dbReference type="AlphaFoldDB" id="A0A916XUH0"/>
<dbReference type="Proteomes" id="UP000613160">
    <property type="component" value="Unassembled WGS sequence"/>
</dbReference>
<organism evidence="2 3">
    <name type="scientific">Aureimonas glaciei</name>
    <dbReference type="NCBI Taxonomy" id="1776957"/>
    <lineage>
        <taxon>Bacteria</taxon>
        <taxon>Pseudomonadati</taxon>
        <taxon>Pseudomonadota</taxon>
        <taxon>Alphaproteobacteria</taxon>
        <taxon>Hyphomicrobiales</taxon>
        <taxon>Aurantimonadaceae</taxon>
        <taxon>Aureimonas</taxon>
    </lineage>
</organism>
<reference evidence="2" key="2">
    <citation type="submission" date="2020-09" db="EMBL/GenBank/DDBJ databases">
        <authorList>
            <person name="Sun Q."/>
            <person name="Zhou Y."/>
        </authorList>
    </citation>
    <scope>NUCLEOTIDE SEQUENCE</scope>
    <source>
        <strain evidence="2">CGMCC 1.15493</strain>
    </source>
</reference>